<evidence type="ECO:0000256" key="4">
    <source>
        <dbReference type="ARBA" id="ARBA00022475"/>
    </source>
</evidence>
<name>A0A918JZ74_9GAMM</name>
<evidence type="ECO:0000256" key="3">
    <source>
        <dbReference type="ARBA" id="ARBA00022448"/>
    </source>
</evidence>
<dbReference type="Pfam" id="PF00860">
    <property type="entry name" value="Xan_ur_permease"/>
    <property type="match status" value="1"/>
</dbReference>
<proteinExistence type="inferred from homology"/>
<dbReference type="PIRSF" id="PIRSF005353">
    <property type="entry name" value="PbuG"/>
    <property type="match status" value="1"/>
</dbReference>
<keyword evidence="5 8" id="KW-0812">Transmembrane</keyword>
<accession>A0A918JZ74</accession>
<evidence type="ECO:0000313" key="10">
    <source>
        <dbReference type="EMBL" id="GGX38140.1"/>
    </source>
</evidence>
<dbReference type="Proteomes" id="UP000626148">
    <property type="component" value="Unassembled WGS sequence"/>
</dbReference>
<reference evidence="10" key="1">
    <citation type="journal article" date="2014" name="Int. J. Syst. Evol. Microbiol.">
        <title>Complete genome sequence of Corynebacterium casei LMG S-19264T (=DSM 44701T), isolated from a smear-ripened cheese.</title>
        <authorList>
            <consortium name="US DOE Joint Genome Institute (JGI-PGF)"/>
            <person name="Walter F."/>
            <person name="Albersmeier A."/>
            <person name="Kalinowski J."/>
            <person name="Ruckert C."/>
        </authorList>
    </citation>
    <scope>NUCLEOTIDE SEQUENCE</scope>
    <source>
        <strain evidence="10">KCTC 22169</strain>
    </source>
</reference>
<feature type="transmembrane region" description="Helical" evidence="9">
    <location>
        <begin position="181"/>
        <end position="199"/>
    </location>
</feature>
<evidence type="ECO:0000256" key="6">
    <source>
        <dbReference type="ARBA" id="ARBA00022989"/>
    </source>
</evidence>
<dbReference type="PANTHER" id="PTHR43337:SF1">
    <property type="entry name" value="XANTHINE_URACIL PERMEASE C887.17-RELATED"/>
    <property type="match status" value="1"/>
</dbReference>
<feature type="transmembrane region" description="Helical" evidence="9">
    <location>
        <begin position="423"/>
        <end position="440"/>
    </location>
</feature>
<dbReference type="InterPro" id="IPR006043">
    <property type="entry name" value="NCS2"/>
</dbReference>
<feature type="transmembrane region" description="Helical" evidence="9">
    <location>
        <begin position="352"/>
        <end position="374"/>
    </location>
</feature>
<protein>
    <submittedName>
        <fullName evidence="10">Adenine permease</fullName>
    </submittedName>
</protein>
<gene>
    <name evidence="10" type="ORF">GCM10007392_00310</name>
</gene>
<feature type="transmembrane region" description="Helical" evidence="9">
    <location>
        <begin position="31"/>
        <end position="51"/>
    </location>
</feature>
<evidence type="ECO:0000313" key="11">
    <source>
        <dbReference type="Proteomes" id="UP000626148"/>
    </source>
</evidence>
<comment type="similarity">
    <text evidence="2 8">Belongs to the nucleobase:cation symporter-2 (NCS2) (TC 2.A.40) family. Azg-like subfamily.</text>
</comment>
<feature type="transmembrane region" description="Helical" evidence="9">
    <location>
        <begin position="250"/>
        <end position="274"/>
    </location>
</feature>
<reference evidence="10" key="2">
    <citation type="submission" date="2020-09" db="EMBL/GenBank/DDBJ databases">
        <authorList>
            <person name="Sun Q."/>
            <person name="Kim S."/>
        </authorList>
    </citation>
    <scope>NUCLEOTIDE SEQUENCE</scope>
    <source>
        <strain evidence="10">KCTC 22169</strain>
    </source>
</reference>
<dbReference type="EMBL" id="BMXR01000001">
    <property type="protein sequence ID" value="GGX38140.1"/>
    <property type="molecule type" value="Genomic_DNA"/>
</dbReference>
<dbReference type="InterPro" id="IPR026033">
    <property type="entry name" value="Azg-like_bact_archaea"/>
</dbReference>
<evidence type="ECO:0000256" key="9">
    <source>
        <dbReference type="SAM" id="Phobius"/>
    </source>
</evidence>
<dbReference type="GO" id="GO:0005886">
    <property type="term" value="C:plasma membrane"/>
    <property type="evidence" value="ECO:0007669"/>
    <property type="project" value="UniProtKB-SubCell"/>
</dbReference>
<feature type="transmembrane region" description="Helical" evidence="9">
    <location>
        <begin position="141"/>
        <end position="161"/>
    </location>
</feature>
<feature type="transmembrane region" description="Helical" evidence="9">
    <location>
        <begin position="322"/>
        <end position="345"/>
    </location>
</feature>
<evidence type="ECO:0000256" key="5">
    <source>
        <dbReference type="ARBA" id="ARBA00022692"/>
    </source>
</evidence>
<dbReference type="InterPro" id="IPR045018">
    <property type="entry name" value="Azg-like"/>
</dbReference>
<keyword evidence="4 8" id="KW-1003">Cell membrane</keyword>
<evidence type="ECO:0000256" key="8">
    <source>
        <dbReference type="PIRNR" id="PIRNR005353"/>
    </source>
</evidence>
<dbReference type="AlphaFoldDB" id="A0A918JZ74"/>
<evidence type="ECO:0000256" key="2">
    <source>
        <dbReference type="ARBA" id="ARBA00005697"/>
    </source>
</evidence>
<organism evidence="10 11">
    <name type="scientific">Saccharospirillum salsuginis</name>
    <dbReference type="NCBI Taxonomy" id="418750"/>
    <lineage>
        <taxon>Bacteria</taxon>
        <taxon>Pseudomonadati</taxon>
        <taxon>Pseudomonadota</taxon>
        <taxon>Gammaproteobacteria</taxon>
        <taxon>Oceanospirillales</taxon>
        <taxon>Saccharospirillaceae</taxon>
        <taxon>Saccharospirillum</taxon>
    </lineage>
</organism>
<feature type="transmembrane region" description="Helical" evidence="9">
    <location>
        <begin position="206"/>
        <end position="223"/>
    </location>
</feature>
<feature type="transmembrane region" description="Helical" evidence="9">
    <location>
        <begin position="111"/>
        <end position="129"/>
    </location>
</feature>
<feature type="transmembrane region" description="Helical" evidence="9">
    <location>
        <begin position="57"/>
        <end position="80"/>
    </location>
</feature>
<evidence type="ECO:0000256" key="1">
    <source>
        <dbReference type="ARBA" id="ARBA00004651"/>
    </source>
</evidence>
<feature type="transmembrane region" description="Helical" evidence="9">
    <location>
        <begin position="386"/>
        <end position="411"/>
    </location>
</feature>
<keyword evidence="6 8" id="KW-1133">Transmembrane helix</keyword>
<sequence length="441" mass="46300">MTRVTGQEWDNKMLEKYFKLRELGTDVRTELLAGLSTFLTMAYIIAVNPGILSETGMPFNAVFVATCIAAAFGTAIMGLFANYPVALAPGMGLNAFFTYGVVFGMGHSWQIALGAVFWSGILFFLLSVFKVREWIINAIPASMKTGIAVGIGLFLGIIGLQNAGIVVDNPATLVGLGDVKSPEVILTFIGFALITALHYRKVTGSVIIGILGVTVIGAFFGLVEYNGVMAMPSGLGATFLQLDILGAIELGLFAVIFAFLFVDLFDTSGTLVAVAKEGKLLDKDGKLPRLGRALMADSSASVAGSLLGTSTTTSYIESGAGIAVGGRSGLTALTVSVLFLLALFFSPLAQMIPAYATASALIFVAVLMISSIASVDWSDLTEAAPVVVTAIMMPLTYSIAEGIAIGFLTYAAVKVLAGKGREVNISVYIISALALLKYIWL</sequence>
<comment type="subcellular location">
    <subcellularLocation>
        <location evidence="1 8">Cell membrane</location>
        <topology evidence="1 8">Multi-pass membrane protein</topology>
    </subcellularLocation>
</comment>
<keyword evidence="7 8" id="KW-0472">Membrane</keyword>
<dbReference type="GO" id="GO:0015207">
    <property type="term" value="F:adenine transmembrane transporter activity"/>
    <property type="evidence" value="ECO:0007669"/>
    <property type="project" value="TreeGrafter"/>
</dbReference>
<comment type="caution">
    <text evidence="10">The sequence shown here is derived from an EMBL/GenBank/DDBJ whole genome shotgun (WGS) entry which is preliminary data.</text>
</comment>
<dbReference type="PANTHER" id="PTHR43337">
    <property type="entry name" value="XANTHINE/URACIL PERMEASE C887.17-RELATED"/>
    <property type="match status" value="1"/>
</dbReference>
<evidence type="ECO:0000256" key="7">
    <source>
        <dbReference type="ARBA" id="ARBA00023136"/>
    </source>
</evidence>
<keyword evidence="3 8" id="KW-0813">Transport</keyword>
<keyword evidence="11" id="KW-1185">Reference proteome</keyword>